<dbReference type="Proteomes" id="UP001596050">
    <property type="component" value="Unassembled WGS sequence"/>
</dbReference>
<dbReference type="EMBL" id="JBHSMU010000014">
    <property type="protein sequence ID" value="MFC5460847.1"/>
    <property type="molecule type" value="Genomic_DNA"/>
</dbReference>
<organism evidence="2 3">
    <name type="scientific">Massilia niabensis</name>
    <dbReference type="NCBI Taxonomy" id="544910"/>
    <lineage>
        <taxon>Bacteria</taxon>
        <taxon>Pseudomonadati</taxon>
        <taxon>Pseudomonadota</taxon>
        <taxon>Betaproteobacteria</taxon>
        <taxon>Burkholderiales</taxon>
        <taxon>Oxalobacteraceae</taxon>
        <taxon>Telluria group</taxon>
        <taxon>Massilia</taxon>
    </lineage>
</organism>
<reference evidence="3" key="1">
    <citation type="journal article" date="2019" name="Int. J. Syst. Evol. Microbiol.">
        <title>The Global Catalogue of Microorganisms (GCM) 10K type strain sequencing project: providing services to taxonomists for standard genome sequencing and annotation.</title>
        <authorList>
            <consortium name="The Broad Institute Genomics Platform"/>
            <consortium name="The Broad Institute Genome Sequencing Center for Infectious Disease"/>
            <person name="Wu L."/>
            <person name="Ma J."/>
        </authorList>
    </citation>
    <scope>NUCLEOTIDE SEQUENCE [LARGE SCALE GENOMIC DNA]</scope>
    <source>
        <strain evidence="3">KACC 12649</strain>
    </source>
</reference>
<dbReference type="PANTHER" id="PTHR30336:SF4">
    <property type="entry name" value="ENVELOPE BIOGENESIS FACTOR ELYC"/>
    <property type="match status" value="1"/>
</dbReference>
<dbReference type="RefSeq" id="WP_379784110.1">
    <property type="nucleotide sequence ID" value="NZ_JBHSMU010000014.1"/>
</dbReference>
<comment type="caution">
    <text evidence="2">The sequence shown here is derived from an EMBL/GenBank/DDBJ whole genome shotgun (WGS) entry which is preliminary data.</text>
</comment>
<name>A0ABW0L7K1_9BURK</name>
<evidence type="ECO:0000313" key="3">
    <source>
        <dbReference type="Proteomes" id="UP001596050"/>
    </source>
</evidence>
<dbReference type="Gene3D" id="3.40.50.620">
    <property type="entry name" value="HUPs"/>
    <property type="match status" value="1"/>
</dbReference>
<dbReference type="InterPro" id="IPR051599">
    <property type="entry name" value="Cell_Envelope_Assoc"/>
</dbReference>
<protein>
    <submittedName>
        <fullName evidence="2">YdcF family protein</fullName>
    </submittedName>
</protein>
<sequence length="213" mass="23529">MQTTTTLPGSLPDCSNLRLIAEYMMPSLPPCPSDLGFLFGTRHGVGEFCEASYALWQEGMFSRLLVSGGQTMGLPRAEAEVIGENLIKLGLPESALILETVATNTGENVCFGRARVAEVMNVSTIRSVVVIGKICSARRYLMTLQRHWPGLRMSVCPVNYFGVPAERWHEHDDFRGRVLSEFNKIPRYVTEGFITEINGCEPYPRAAGAGVER</sequence>
<dbReference type="Pfam" id="PF02698">
    <property type="entry name" value="DUF218"/>
    <property type="match status" value="1"/>
</dbReference>
<dbReference type="InterPro" id="IPR003848">
    <property type="entry name" value="DUF218"/>
</dbReference>
<dbReference type="InterPro" id="IPR014729">
    <property type="entry name" value="Rossmann-like_a/b/a_fold"/>
</dbReference>
<gene>
    <name evidence="2" type="ORF">ACFPN5_13635</name>
</gene>
<evidence type="ECO:0000259" key="1">
    <source>
        <dbReference type="Pfam" id="PF02698"/>
    </source>
</evidence>
<dbReference type="PANTHER" id="PTHR30336">
    <property type="entry name" value="INNER MEMBRANE PROTEIN, PROBABLE PERMEASE"/>
    <property type="match status" value="1"/>
</dbReference>
<keyword evidence="3" id="KW-1185">Reference proteome</keyword>
<proteinExistence type="predicted"/>
<feature type="domain" description="DUF218" evidence="1">
    <location>
        <begin position="51"/>
        <end position="162"/>
    </location>
</feature>
<accession>A0ABW0L7K1</accession>
<dbReference type="CDD" id="cd06259">
    <property type="entry name" value="YdcF-like"/>
    <property type="match status" value="1"/>
</dbReference>
<evidence type="ECO:0000313" key="2">
    <source>
        <dbReference type="EMBL" id="MFC5460847.1"/>
    </source>
</evidence>